<dbReference type="NCBIfam" id="TIGR00730">
    <property type="entry name" value="Rossman fold protein, TIGR00730 family"/>
    <property type="match status" value="1"/>
</dbReference>
<proteinExistence type="inferred from homology"/>
<keyword evidence="1" id="KW-0378">Hydrolase</keyword>
<accession>A0ABY6IES7</accession>
<comment type="catalytic activity">
    <reaction evidence="1">
        <text>N(6)-(dimethylallyl)adenosine 5'-phosphate + H2O = N(6)-dimethylallyladenine + D-ribose 5-phosphate</text>
        <dbReference type="Rhea" id="RHEA:48560"/>
        <dbReference type="ChEBI" id="CHEBI:15377"/>
        <dbReference type="ChEBI" id="CHEBI:17660"/>
        <dbReference type="ChEBI" id="CHEBI:57526"/>
        <dbReference type="ChEBI" id="CHEBI:78346"/>
        <dbReference type="EC" id="3.2.2.n1"/>
    </reaction>
</comment>
<dbReference type="InterPro" id="IPR052341">
    <property type="entry name" value="LOG_family_nucleotidases"/>
</dbReference>
<comment type="catalytic activity">
    <reaction evidence="1">
        <text>9-ribosyl-trans-zeatin 5'-phosphate + H2O = trans-zeatin + D-ribose 5-phosphate</text>
        <dbReference type="Rhea" id="RHEA:48564"/>
        <dbReference type="ChEBI" id="CHEBI:15377"/>
        <dbReference type="ChEBI" id="CHEBI:16522"/>
        <dbReference type="ChEBI" id="CHEBI:78346"/>
        <dbReference type="ChEBI" id="CHEBI:87947"/>
        <dbReference type="EC" id="3.2.2.n1"/>
    </reaction>
</comment>
<dbReference type="EMBL" id="CP107567">
    <property type="protein sequence ID" value="UYQ64225.1"/>
    <property type="molecule type" value="Genomic_DNA"/>
</dbReference>
<dbReference type="PANTHER" id="PTHR43393:SF2">
    <property type="entry name" value="CYTOKININ RIBOSIDE 5'-MONOPHOSPHATE PHOSPHORIBOHYDROLASE"/>
    <property type="match status" value="1"/>
</dbReference>
<evidence type="ECO:0000256" key="1">
    <source>
        <dbReference type="RuleBase" id="RU363015"/>
    </source>
</evidence>
<name>A0ABY6IES7_STRPE</name>
<dbReference type="SUPFAM" id="SSF102405">
    <property type="entry name" value="MCP/YpsA-like"/>
    <property type="match status" value="1"/>
</dbReference>
<dbReference type="Gene3D" id="3.40.50.450">
    <property type="match status" value="1"/>
</dbReference>
<keyword evidence="1" id="KW-0203">Cytokinin biosynthesis</keyword>
<reference evidence="2" key="1">
    <citation type="submission" date="2022-10" db="EMBL/GenBank/DDBJ databases">
        <title>Cytochrome P450 Catalyzes Benzene Ring Formation in the Biosynthesis of Trialkyl-Substituted Aromatic Polyketides.</title>
        <authorList>
            <person name="Zhao E."/>
            <person name="Ge H."/>
        </authorList>
    </citation>
    <scope>NUCLEOTIDE SEQUENCE</scope>
    <source>
        <strain evidence="2">NA0869</strain>
    </source>
</reference>
<protein>
    <recommendedName>
        <fullName evidence="1">Cytokinin riboside 5'-monophosphate phosphoribohydrolase</fullName>
        <ecNumber evidence="1">3.2.2.n1</ecNumber>
    </recommendedName>
</protein>
<gene>
    <name evidence="2" type="ORF">OGH68_24000</name>
</gene>
<evidence type="ECO:0000313" key="2">
    <source>
        <dbReference type="EMBL" id="UYQ64225.1"/>
    </source>
</evidence>
<dbReference type="InterPro" id="IPR005269">
    <property type="entry name" value="LOG"/>
</dbReference>
<comment type="similarity">
    <text evidence="1">Belongs to the LOG family.</text>
</comment>
<dbReference type="Proteomes" id="UP001163878">
    <property type="component" value="Chromosome"/>
</dbReference>
<organism evidence="2 3">
    <name type="scientific">Streptomyces peucetius</name>
    <dbReference type="NCBI Taxonomy" id="1950"/>
    <lineage>
        <taxon>Bacteria</taxon>
        <taxon>Bacillati</taxon>
        <taxon>Actinomycetota</taxon>
        <taxon>Actinomycetes</taxon>
        <taxon>Kitasatosporales</taxon>
        <taxon>Streptomycetaceae</taxon>
        <taxon>Streptomyces</taxon>
    </lineage>
</organism>
<sequence length="249" mass="27098">MSNPEGLRALEEQRLGPVLRRRDQIRPGTTDQRLLDTEGDSQWVHTDPWRVMRIQSEFVEGFGALAELPGAISVFGSARTPAGTPEYEVGVKLGSALATAGFAVITGGGPGVMEAANKGARDARGISVGLGIELPFEQGINAHVDIGVNFRYFFVRKTMFVKYAQGFVVLPGGLGTLDELFEALTLVQTRKVTRFPIVLFGSEYWSGLVDWLRNTVIAQGKASEKDLMLFHVTDDVDEAVALVSKETGR</sequence>
<keyword evidence="3" id="KW-1185">Reference proteome</keyword>
<dbReference type="PANTHER" id="PTHR43393">
    <property type="entry name" value="CYTOKININ RIBOSIDE 5'-MONOPHOSPHATE PHOSPHORIBOHYDROLASE"/>
    <property type="match status" value="1"/>
</dbReference>
<dbReference type="Pfam" id="PF03641">
    <property type="entry name" value="Lysine_decarbox"/>
    <property type="match status" value="1"/>
</dbReference>
<dbReference type="EC" id="3.2.2.n1" evidence="1"/>
<evidence type="ECO:0000313" key="3">
    <source>
        <dbReference type="Proteomes" id="UP001163878"/>
    </source>
</evidence>
<dbReference type="InterPro" id="IPR031100">
    <property type="entry name" value="LOG_fam"/>
</dbReference>
<dbReference type="RefSeq" id="WP_264247029.1">
    <property type="nucleotide sequence ID" value="NZ_CP107567.1"/>
</dbReference>